<dbReference type="EMBL" id="BARV01028256">
    <property type="protein sequence ID" value="GAI45729.1"/>
    <property type="molecule type" value="Genomic_DNA"/>
</dbReference>
<sequence>QQTKEMVEKYKDATSGYQLGYFDPEGPPGGIGPKLKGQKGNFYTDVAVGLGPQNDYLLNKLTQLRVGGDPQLGDKMGPWYHIFGVLHLSAVAEGGRLTAKTWAEAENLLRHAPGFSSGPDYFKELMNSIVGGRCGEILDEIEDNIPPDPPPESDPPSEPDPPPQHIVVNNTKKDWFCTNRPNIGTPMPISPLARKQ</sequence>
<evidence type="ECO:0000256" key="1">
    <source>
        <dbReference type="SAM" id="MobiDB-lite"/>
    </source>
</evidence>
<feature type="region of interest" description="Disordered" evidence="1">
    <location>
        <begin position="142"/>
        <end position="171"/>
    </location>
</feature>
<feature type="compositionally biased region" description="Pro residues" evidence="1">
    <location>
        <begin position="146"/>
        <end position="164"/>
    </location>
</feature>
<proteinExistence type="predicted"/>
<organism evidence="2">
    <name type="scientific">marine sediment metagenome</name>
    <dbReference type="NCBI Taxonomy" id="412755"/>
    <lineage>
        <taxon>unclassified sequences</taxon>
        <taxon>metagenomes</taxon>
        <taxon>ecological metagenomes</taxon>
    </lineage>
</organism>
<evidence type="ECO:0000313" key="2">
    <source>
        <dbReference type="EMBL" id="GAI45729.1"/>
    </source>
</evidence>
<reference evidence="2" key="1">
    <citation type="journal article" date="2014" name="Front. Microbiol.">
        <title>High frequency of phylogenetically diverse reductive dehalogenase-homologous genes in deep subseafloor sedimentary metagenomes.</title>
        <authorList>
            <person name="Kawai M."/>
            <person name="Futagami T."/>
            <person name="Toyoda A."/>
            <person name="Takaki Y."/>
            <person name="Nishi S."/>
            <person name="Hori S."/>
            <person name="Arai W."/>
            <person name="Tsubouchi T."/>
            <person name="Morono Y."/>
            <person name="Uchiyama I."/>
            <person name="Ito T."/>
            <person name="Fujiyama A."/>
            <person name="Inagaki F."/>
            <person name="Takami H."/>
        </authorList>
    </citation>
    <scope>NUCLEOTIDE SEQUENCE</scope>
    <source>
        <strain evidence="2">Expedition CK06-06</strain>
    </source>
</reference>
<protein>
    <submittedName>
        <fullName evidence="2">Uncharacterized protein</fullName>
    </submittedName>
</protein>
<accession>X1QR28</accession>
<gene>
    <name evidence="2" type="ORF">S06H3_45287</name>
</gene>
<feature type="non-terminal residue" evidence="2">
    <location>
        <position position="1"/>
    </location>
</feature>
<name>X1QR28_9ZZZZ</name>
<dbReference type="AlphaFoldDB" id="X1QR28"/>
<comment type="caution">
    <text evidence="2">The sequence shown here is derived from an EMBL/GenBank/DDBJ whole genome shotgun (WGS) entry which is preliminary data.</text>
</comment>